<proteinExistence type="predicted"/>
<comment type="caution">
    <text evidence="1">The sequence shown here is derived from an EMBL/GenBank/DDBJ whole genome shotgun (WGS) entry which is preliminary data.</text>
</comment>
<accession>A0A398CGW8</accession>
<gene>
    <name evidence="1" type="ORF">D3F03_00390</name>
</gene>
<protein>
    <submittedName>
        <fullName evidence="1">Uncharacterized protein</fullName>
    </submittedName>
</protein>
<dbReference type="AlphaFoldDB" id="A0A398CGW8"/>
<name>A0A398CGW8_9BURK</name>
<reference evidence="1 2" key="1">
    <citation type="submission" date="2018-09" db="EMBL/GenBank/DDBJ databases">
        <title>Draft genome of Simplicispira sp. NY-02.</title>
        <authorList>
            <person name="Im W.T."/>
        </authorList>
    </citation>
    <scope>NUCLEOTIDE SEQUENCE [LARGE SCALE GENOMIC DNA]</scope>
    <source>
        <strain evidence="1 2">NY-02</strain>
    </source>
</reference>
<sequence length="99" mass="10460">MELRHKTLAVLALIESAPDPTAHRGALADIVLDLMKSGFDGYFLVPLKKAKAGFLIEQSASVGLMGAQQVIGSVARNIIGRMDAPQLLSVCGSLRGLMV</sequence>
<evidence type="ECO:0000313" key="2">
    <source>
        <dbReference type="Proteomes" id="UP000266302"/>
    </source>
</evidence>
<keyword evidence="2" id="KW-1185">Reference proteome</keyword>
<organism evidence="1 2">
    <name type="scientific">Simplicispira hankyongi</name>
    <dbReference type="NCBI Taxonomy" id="2315688"/>
    <lineage>
        <taxon>Bacteria</taxon>
        <taxon>Pseudomonadati</taxon>
        <taxon>Pseudomonadota</taxon>
        <taxon>Betaproteobacteria</taxon>
        <taxon>Burkholderiales</taxon>
        <taxon>Comamonadaceae</taxon>
        <taxon>Simplicispira</taxon>
    </lineage>
</organism>
<dbReference type="EMBL" id="QXJC01000001">
    <property type="protein sequence ID" value="RID98956.1"/>
    <property type="molecule type" value="Genomic_DNA"/>
</dbReference>
<dbReference type="Proteomes" id="UP000266302">
    <property type="component" value="Unassembled WGS sequence"/>
</dbReference>
<evidence type="ECO:0000313" key="1">
    <source>
        <dbReference type="EMBL" id="RID98956.1"/>
    </source>
</evidence>